<keyword evidence="7 8" id="KW-0132">Cell division</keyword>
<dbReference type="NCBIfam" id="TIGR01087">
    <property type="entry name" value="murD"/>
    <property type="match status" value="1"/>
</dbReference>
<dbReference type="EMBL" id="DTHJ01000052">
    <property type="protein sequence ID" value="HHS62442.1"/>
    <property type="molecule type" value="Genomic_DNA"/>
</dbReference>
<comment type="pathway">
    <text evidence="2 7 8">Cell wall biogenesis; peptidoglycan biosynthesis.</text>
</comment>
<protein>
    <recommendedName>
        <fullName evidence="7 8">UDP-N-acetylmuramoylalanine--D-glutamate ligase</fullName>
        <ecNumber evidence="7 8">6.3.2.9</ecNumber>
    </recommendedName>
    <alternativeName>
        <fullName evidence="7">D-glutamic acid-adding enzyme</fullName>
    </alternativeName>
    <alternativeName>
        <fullName evidence="7">UDP-N-acetylmuramoyl-L-alanyl-D-glutamate synthetase</fullName>
    </alternativeName>
</protein>
<keyword evidence="3 7" id="KW-0963">Cytoplasm</keyword>
<dbReference type="Pfam" id="PF02875">
    <property type="entry name" value="Mur_ligase_C"/>
    <property type="match status" value="1"/>
</dbReference>
<name>A0A7C6EHM3_UNCW3</name>
<dbReference type="GO" id="GO:0005737">
    <property type="term" value="C:cytoplasm"/>
    <property type="evidence" value="ECO:0007669"/>
    <property type="project" value="UniProtKB-SubCell"/>
</dbReference>
<keyword evidence="4 7" id="KW-0436">Ligase</keyword>
<dbReference type="InterPro" id="IPR036615">
    <property type="entry name" value="Mur_ligase_C_dom_sf"/>
</dbReference>
<dbReference type="UniPathway" id="UPA00219"/>
<dbReference type="GO" id="GO:0009252">
    <property type="term" value="P:peptidoglycan biosynthetic process"/>
    <property type="evidence" value="ECO:0007669"/>
    <property type="project" value="UniProtKB-UniRule"/>
</dbReference>
<reference evidence="11" key="1">
    <citation type="journal article" date="2020" name="mSystems">
        <title>Genome- and Community-Level Interaction Insights into Carbon Utilization and Element Cycling Functions of Hydrothermarchaeota in Hydrothermal Sediment.</title>
        <authorList>
            <person name="Zhou Z."/>
            <person name="Liu Y."/>
            <person name="Xu W."/>
            <person name="Pan J."/>
            <person name="Luo Z.H."/>
            <person name="Li M."/>
        </authorList>
    </citation>
    <scope>NUCLEOTIDE SEQUENCE [LARGE SCALE GENOMIC DNA]</scope>
    <source>
        <strain evidence="11">SpSt-783</strain>
    </source>
</reference>
<feature type="domain" description="Mur ligase C-terminal" evidence="9">
    <location>
        <begin position="296"/>
        <end position="406"/>
    </location>
</feature>
<dbReference type="GO" id="GO:0008360">
    <property type="term" value="P:regulation of cell shape"/>
    <property type="evidence" value="ECO:0007669"/>
    <property type="project" value="UniProtKB-KW"/>
</dbReference>
<keyword evidence="7 8" id="KW-0133">Cell shape</keyword>
<evidence type="ECO:0000256" key="6">
    <source>
        <dbReference type="ARBA" id="ARBA00022840"/>
    </source>
</evidence>
<dbReference type="Gene3D" id="3.90.190.20">
    <property type="entry name" value="Mur ligase, C-terminal domain"/>
    <property type="match status" value="1"/>
</dbReference>
<comment type="subcellular location">
    <subcellularLocation>
        <location evidence="1 7 8">Cytoplasm</location>
    </subcellularLocation>
</comment>
<proteinExistence type="inferred from homology"/>
<dbReference type="PANTHER" id="PTHR43692:SF1">
    <property type="entry name" value="UDP-N-ACETYLMURAMOYLALANINE--D-GLUTAMATE LIGASE"/>
    <property type="match status" value="1"/>
</dbReference>
<comment type="caution">
    <text evidence="11">The sequence shown here is derived from an EMBL/GenBank/DDBJ whole genome shotgun (WGS) entry which is preliminary data.</text>
</comment>
<organism evidence="11">
    <name type="scientific">candidate division WOR-3 bacterium</name>
    <dbReference type="NCBI Taxonomy" id="2052148"/>
    <lineage>
        <taxon>Bacteria</taxon>
        <taxon>Bacteria division WOR-3</taxon>
    </lineage>
</organism>
<evidence type="ECO:0000256" key="7">
    <source>
        <dbReference type="HAMAP-Rule" id="MF_00639"/>
    </source>
</evidence>
<dbReference type="GO" id="GO:0005524">
    <property type="term" value="F:ATP binding"/>
    <property type="evidence" value="ECO:0007669"/>
    <property type="project" value="UniProtKB-UniRule"/>
</dbReference>
<dbReference type="HAMAP" id="MF_00639">
    <property type="entry name" value="MurD"/>
    <property type="match status" value="1"/>
</dbReference>
<dbReference type="SUPFAM" id="SSF51984">
    <property type="entry name" value="MurCD N-terminal domain"/>
    <property type="match status" value="1"/>
</dbReference>
<dbReference type="InterPro" id="IPR036565">
    <property type="entry name" value="Mur-like_cat_sf"/>
</dbReference>
<dbReference type="GO" id="GO:0051301">
    <property type="term" value="P:cell division"/>
    <property type="evidence" value="ECO:0007669"/>
    <property type="project" value="UniProtKB-KW"/>
</dbReference>
<keyword evidence="7 8" id="KW-0961">Cell wall biogenesis/degradation</keyword>
<feature type="domain" description="Mur ligase central" evidence="10">
    <location>
        <begin position="102"/>
        <end position="274"/>
    </location>
</feature>
<evidence type="ECO:0000256" key="2">
    <source>
        <dbReference type="ARBA" id="ARBA00004752"/>
    </source>
</evidence>
<dbReference type="InterPro" id="IPR013221">
    <property type="entry name" value="Mur_ligase_cen"/>
</dbReference>
<evidence type="ECO:0000256" key="5">
    <source>
        <dbReference type="ARBA" id="ARBA00022741"/>
    </source>
</evidence>
<evidence type="ECO:0000256" key="8">
    <source>
        <dbReference type="RuleBase" id="RU003664"/>
    </source>
</evidence>
<dbReference type="GO" id="GO:0071555">
    <property type="term" value="P:cell wall organization"/>
    <property type="evidence" value="ECO:0007669"/>
    <property type="project" value="UniProtKB-KW"/>
</dbReference>
<dbReference type="EC" id="6.3.2.9" evidence="7 8"/>
<dbReference type="Gene3D" id="3.40.50.720">
    <property type="entry name" value="NAD(P)-binding Rossmann-like Domain"/>
    <property type="match status" value="1"/>
</dbReference>
<accession>A0A7C6EHM3</accession>
<evidence type="ECO:0000313" key="11">
    <source>
        <dbReference type="EMBL" id="HHS62442.1"/>
    </source>
</evidence>
<dbReference type="Gene3D" id="3.40.1190.10">
    <property type="entry name" value="Mur-like, catalytic domain"/>
    <property type="match status" value="1"/>
</dbReference>
<gene>
    <name evidence="7 11" type="primary">murD</name>
    <name evidence="11" type="ORF">ENV70_02335</name>
</gene>
<sequence>MKVLLLGLGRANLNVARYLIERGDDIYLYEENLNGLSKESKLLIDSGRIKEYEDINYDLVICSPGFPDSKPIIHNLRARGLDIIDETEFTYNNLCAPSIIAVTGTNGKSTTAALISAILNKAGIRNFLGGNIAPGMPFSTVLFEKPYDYYIIEMSSFQLMRIKKFKPRVAILTNITVDHLNWHQDLNEYINAKKRIFMNQTTEDFAILNYDDERIRSMAKEINARSVFFGIHCHNGAWLNGMLHFQNEGIIHTNEIKLLGLHNRMNVLAAIAVARVLNISNEDIRNGIKDFKPLPHRLEDMGVINGIRYINNSMSTNEASAIASFQAVSGNKVVIVGGRAKGDRCEDYLKLLTDKAKAVIILGENAGEIAEFFDNRQYKNYAIVRDMDEAIASARKFACEGDIIMLNPGFASFGHFRDFQERGEAFKNGVLKH</sequence>
<comment type="similarity">
    <text evidence="7">Belongs to the MurCDEF family.</text>
</comment>
<feature type="binding site" evidence="7">
    <location>
        <begin position="104"/>
        <end position="110"/>
    </location>
    <ligand>
        <name>ATP</name>
        <dbReference type="ChEBI" id="CHEBI:30616"/>
    </ligand>
</feature>
<comment type="catalytic activity">
    <reaction evidence="7 8">
        <text>UDP-N-acetyl-alpha-D-muramoyl-L-alanine + D-glutamate + ATP = UDP-N-acetyl-alpha-D-muramoyl-L-alanyl-D-glutamate + ADP + phosphate + H(+)</text>
        <dbReference type="Rhea" id="RHEA:16429"/>
        <dbReference type="ChEBI" id="CHEBI:15378"/>
        <dbReference type="ChEBI" id="CHEBI:29986"/>
        <dbReference type="ChEBI" id="CHEBI:30616"/>
        <dbReference type="ChEBI" id="CHEBI:43474"/>
        <dbReference type="ChEBI" id="CHEBI:83898"/>
        <dbReference type="ChEBI" id="CHEBI:83900"/>
        <dbReference type="ChEBI" id="CHEBI:456216"/>
        <dbReference type="EC" id="6.3.2.9"/>
    </reaction>
</comment>
<comment type="function">
    <text evidence="7 8">Cell wall formation. Catalyzes the addition of glutamate to the nucleotide precursor UDP-N-acetylmuramoyl-L-alanine (UMA).</text>
</comment>
<evidence type="ECO:0000256" key="1">
    <source>
        <dbReference type="ARBA" id="ARBA00004496"/>
    </source>
</evidence>
<dbReference type="PANTHER" id="PTHR43692">
    <property type="entry name" value="UDP-N-ACETYLMURAMOYLALANINE--D-GLUTAMATE LIGASE"/>
    <property type="match status" value="1"/>
</dbReference>
<keyword evidence="6 7" id="KW-0067">ATP-binding</keyword>
<evidence type="ECO:0000259" key="10">
    <source>
        <dbReference type="Pfam" id="PF08245"/>
    </source>
</evidence>
<dbReference type="InterPro" id="IPR004101">
    <property type="entry name" value="Mur_ligase_C"/>
</dbReference>
<dbReference type="AlphaFoldDB" id="A0A7C6EHM3"/>
<evidence type="ECO:0000256" key="3">
    <source>
        <dbReference type="ARBA" id="ARBA00022490"/>
    </source>
</evidence>
<dbReference type="GO" id="GO:0008764">
    <property type="term" value="F:UDP-N-acetylmuramoylalanine-D-glutamate ligase activity"/>
    <property type="evidence" value="ECO:0007669"/>
    <property type="project" value="UniProtKB-UniRule"/>
</dbReference>
<evidence type="ECO:0000256" key="4">
    <source>
        <dbReference type="ARBA" id="ARBA00022598"/>
    </source>
</evidence>
<evidence type="ECO:0000259" key="9">
    <source>
        <dbReference type="Pfam" id="PF02875"/>
    </source>
</evidence>
<dbReference type="SUPFAM" id="SSF53623">
    <property type="entry name" value="MurD-like peptide ligases, catalytic domain"/>
    <property type="match status" value="1"/>
</dbReference>
<keyword evidence="7 8" id="KW-0131">Cell cycle</keyword>
<keyword evidence="5 7" id="KW-0547">Nucleotide-binding</keyword>
<dbReference type="InterPro" id="IPR005762">
    <property type="entry name" value="MurD"/>
</dbReference>
<dbReference type="Pfam" id="PF08245">
    <property type="entry name" value="Mur_ligase_M"/>
    <property type="match status" value="1"/>
</dbReference>
<dbReference type="SUPFAM" id="SSF53244">
    <property type="entry name" value="MurD-like peptide ligases, peptide-binding domain"/>
    <property type="match status" value="1"/>
</dbReference>
<keyword evidence="7 8" id="KW-0573">Peptidoglycan synthesis</keyword>